<evidence type="ECO:0000313" key="2">
    <source>
        <dbReference type="EMBL" id="RDZ12528.1"/>
    </source>
</evidence>
<dbReference type="Gene3D" id="1.10.1660.10">
    <property type="match status" value="1"/>
</dbReference>
<dbReference type="EMBL" id="PQWM01000020">
    <property type="protein sequence ID" value="RDZ12528.1"/>
    <property type="molecule type" value="Genomic_DNA"/>
</dbReference>
<name>A0A3D8WZU6_PRIMG</name>
<organism evidence="2 3">
    <name type="scientific">Priestia megaterium</name>
    <name type="common">Bacillus megaterium</name>
    <dbReference type="NCBI Taxonomy" id="1404"/>
    <lineage>
        <taxon>Bacteria</taxon>
        <taxon>Bacillati</taxon>
        <taxon>Bacillota</taxon>
        <taxon>Bacilli</taxon>
        <taxon>Bacillales</taxon>
        <taxon>Bacillaceae</taxon>
        <taxon>Priestia</taxon>
    </lineage>
</organism>
<dbReference type="Proteomes" id="UP000256519">
    <property type="component" value="Unassembled WGS sequence"/>
</dbReference>
<reference evidence="2 3" key="1">
    <citation type="journal article" date="2018" name="Appl. Environ. Microbiol.">
        <title>Antimicrobial susceptibility testing and tentative epidemiological cut-off values of five Bacillus species relevant for use as animal feed additives or for plant protection.</title>
        <authorList>
            <person name="Agerso Y."/>
            <person name="Stuer-Lauridsen B."/>
            <person name="Bjerre K."/>
            <person name="Jensen M.G."/>
            <person name="Johansen E."/>
            <person name="Bennedsen M."/>
            <person name="Brockmann E."/>
            <person name="Nielsen B."/>
        </authorList>
    </citation>
    <scope>NUCLEOTIDE SEQUENCE [LARGE SCALE GENOMIC DNA]</scope>
    <source>
        <strain evidence="2 3">CHCC20162</strain>
    </source>
</reference>
<protein>
    <submittedName>
        <fullName evidence="2">Uncharacterized protein</fullName>
    </submittedName>
</protein>
<proteinExistence type="predicted"/>
<dbReference type="Pfam" id="PF13384">
    <property type="entry name" value="HTH_23"/>
    <property type="match status" value="1"/>
</dbReference>
<sequence length="187" mass="21468">MDYEKVYSLTAIADKLGRSRSSVYDWLHTYKEFVEPHTVGKGRTKKYKESIFPVLSLIEDLKAEGHPNDYIRALLASEGHDIVVEGETNENAPVLTQLTEAYKTILTKVETLESQNEDLARQNEKMANAMQAMAEVIRQTAATNEEKEAEREKRQLERDQMLIDTMRQLHADKQQEAKGFFSKLFGK</sequence>
<feature type="coiled-coil region" evidence="1">
    <location>
        <begin position="95"/>
        <end position="162"/>
    </location>
</feature>
<evidence type="ECO:0000256" key="1">
    <source>
        <dbReference type="SAM" id="Coils"/>
    </source>
</evidence>
<dbReference type="AlphaFoldDB" id="A0A3D8WZU6"/>
<dbReference type="RefSeq" id="WP_116075771.1">
    <property type="nucleotide sequence ID" value="NZ_JALAUQ010000009.1"/>
</dbReference>
<keyword evidence="1" id="KW-0175">Coiled coil</keyword>
<comment type="caution">
    <text evidence="2">The sequence shown here is derived from an EMBL/GenBank/DDBJ whole genome shotgun (WGS) entry which is preliminary data.</text>
</comment>
<accession>A0A3D8WZU6</accession>
<gene>
    <name evidence="2" type="ORF">C3744_17695</name>
</gene>
<evidence type="ECO:0000313" key="3">
    <source>
        <dbReference type="Proteomes" id="UP000256519"/>
    </source>
</evidence>